<keyword evidence="7" id="KW-0067">ATP-binding</keyword>
<evidence type="ECO:0000259" key="10">
    <source>
        <dbReference type="Pfam" id="PF02518"/>
    </source>
</evidence>
<keyword evidence="13" id="KW-1185">Reference proteome</keyword>
<keyword evidence="5" id="KW-0547">Nucleotide-binding</keyword>
<dbReference type="SUPFAM" id="SSF55874">
    <property type="entry name" value="ATPase domain of HSP90 chaperone/DNA topoisomerase II/histidine kinase"/>
    <property type="match status" value="1"/>
</dbReference>
<keyword evidence="8" id="KW-0902">Two-component regulatory system</keyword>
<feature type="transmembrane region" description="Helical" evidence="9">
    <location>
        <begin position="90"/>
        <end position="108"/>
    </location>
</feature>
<dbReference type="GO" id="GO:0005524">
    <property type="term" value="F:ATP binding"/>
    <property type="evidence" value="ECO:0007669"/>
    <property type="project" value="UniProtKB-KW"/>
</dbReference>
<dbReference type="RefSeq" id="WP_246122817.1">
    <property type="nucleotide sequence ID" value="NZ_VFOZ01000002.1"/>
</dbReference>
<keyword evidence="9" id="KW-1133">Transmembrane helix</keyword>
<dbReference type="AlphaFoldDB" id="A0A543C0W5"/>
<organism evidence="12 13">
    <name type="scientific">Actinoallomurus bryophytorum</name>
    <dbReference type="NCBI Taxonomy" id="1490222"/>
    <lineage>
        <taxon>Bacteria</taxon>
        <taxon>Bacillati</taxon>
        <taxon>Actinomycetota</taxon>
        <taxon>Actinomycetes</taxon>
        <taxon>Streptosporangiales</taxon>
        <taxon>Thermomonosporaceae</taxon>
        <taxon>Actinoallomurus</taxon>
    </lineage>
</organism>
<evidence type="ECO:0000256" key="3">
    <source>
        <dbReference type="ARBA" id="ARBA00022553"/>
    </source>
</evidence>
<evidence type="ECO:0000256" key="8">
    <source>
        <dbReference type="ARBA" id="ARBA00023012"/>
    </source>
</evidence>
<feature type="domain" description="Signal transduction histidine kinase subgroup 3 dimerisation and phosphoacceptor" evidence="11">
    <location>
        <begin position="181"/>
        <end position="247"/>
    </location>
</feature>
<dbReference type="GO" id="GO:0016020">
    <property type="term" value="C:membrane"/>
    <property type="evidence" value="ECO:0007669"/>
    <property type="project" value="InterPro"/>
</dbReference>
<accession>A0A543C0W5</accession>
<feature type="transmembrane region" description="Helical" evidence="9">
    <location>
        <begin position="65"/>
        <end position="84"/>
    </location>
</feature>
<evidence type="ECO:0000256" key="9">
    <source>
        <dbReference type="SAM" id="Phobius"/>
    </source>
</evidence>
<comment type="catalytic activity">
    <reaction evidence="1">
        <text>ATP + protein L-histidine = ADP + protein N-phospho-L-histidine.</text>
        <dbReference type="EC" id="2.7.13.3"/>
    </reaction>
</comment>
<evidence type="ECO:0000256" key="1">
    <source>
        <dbReference type="ARBA" id="ARBA00000085"/>
    </source>
</evidence>
<evidence type="ECO:0000256" key="5">
    <source>
        <dbReference type="ARBA" id="ARBA00022741"/>
    </source>
</evidence>
<reference evidence="12 13" key="1">
    <citation type="submission" date="2019-06" db="EMBL/GenBank/DDBJ databases">
        <title>Sequencing the genomes of 1000 actinobacteria strains.</title>
        <authorList>
            <person name="Klenk H.-P."/>
        </authorList>
    </citation>
    <scope>NUCLEOTIDE SEQUENCE [LARGE SCALE GENOMIC DNA]</scope>
    <source>
        <strain evidence="12 13">DSM 102200</strain>
    </source>
</reference>
<keyword evidence="9" id="KW-0472">Membrane</keyword>
<feature type="transmembrane region" description="Helical" evidence="9">
    <location>
        <begin position="115"/>
        <end position="133"/>
    </location>
</feature>
<dbReference type="EMBL" id="VFOZ01000002">
    <property type="protein sequence ID" value="TQL90711.1"/>
    <property type="molecule type" value="Genomic_DNA"/>
</dbReference>
<evidence type="ECO:0000313" key="12">
    <source>
        <dbReference type="EMBL" id="TQL90711.1"/>
    </source>
</evidence>
<dbReference type="Proteomes" id="UP000316096">
    <property type="component" value="Unassembled WGS sequence"/>
</dbReference>
<dbReference type="PANTHER" id="PTHR24421">
    <property type="entry name" value="NITRATE/NITRITE SENSOR PROTEIN NARX-RELATED"/>
    <property type="match status" value="1"/>
</dbReference>
<feature type="transmembrane region" description="Helical" evidence="9">
    <location>
        <begin position="145"/>
        <end position="163"/>
    </location>
</feature>
<dbReference type="InterPro" id="IPR036890">
    <property type="entry name" value="HATPase_C_sf"/>
</dbReference>
<evidence type="ECO:0000256" key="7">
    <source>
        <dbReference type="ARBA" id="ARBA00022840"/>
    </source>
</evidence>
<feature type="transmembrane region" description="Helical" evidence="9">
    <location>
        <begin position="41"/>
        <end position="58"/>
    </location>
</feature>
<dbReference type="EC" id="2.7.13.3" evidence="2"/>
<dbReference type="InterPro" id="IPR011712">
    <property type="entry name" value="Sig_transdc_His_kin_sub3_dim/P"/>
</dbReference>
<dbReference type="Gene3D" id="1.20.5.1930">
    <property type="match status" value="1"/>
</dbReference>
<protein>
    <recommendedName>
        <fullName evidence="2">histidine kinase</fullName>
        <ecNumber evidence="2">2.7.13.3</ecNumber>
    </recommendedName>
</protein>
<dbReference type="InterPro" id="IPR050482">
    <property type="entry name" value="Sensor_HK_TwoCompSys"/>
</dbReference>
<name>A0A543C0W5_9ACTN</name>
<evidence type="ECO:0000313" key="13">
    <source>
        <dbReference type="Proteomes" id="UP000316096"/>
    </source>
</evidence>
<proteinExistence type="predicted"/>
<evidence type="ECO:0000256" key="6">
    <source>
        <dbReference type="ARBA" id="ARBA00022777"/>
    </source>
</evidence>
<keyword evidence="3" id="KW-0597">Phosphoprotein</keyword>
<dbReference type="Pfam" id="PF07730">
    <property type="entry name" value="HisKA_3"/>
    <property type="match status" value="1"/>
</dbReference>
<dbReference type="PANTHER" id="PTHR24421:SF10">
    <property type="entry name" value="NITRATE_NITRITE SENSOR PROTEIN NARQ"/>
    <property type="match status" value="1"/>
</dbReference>
<dbReference type="GO" id="GO:0046983">
    <property type="term" value="F:protein dimerization activity"/>
    <property type="evidence" value="ECO:0007669"/>
    <property type="project" value="InterPro"/>
</dbReference>
<keyword evidence="9" id="KW-0812">Transmembrane</keyword>
<keyword evidence="6 12" id="KW-0418">Kinase</keyword>
<dbReference type="Gene3D" id="3.30.565.10">
    <property type="entry name" value="Histidine kinase-like ATPase, C-terminal domain"/>
    <property type="match status" value="1"/>
</dbReference>
<keyword evidence="4" id="KW-0808">Transferase</keyword>
<dbReference type="CDD" id="cd16917">
    <property type="entry name" value="HATPase_UhpB-NarQ-NarX-like"/>
    <property type="match status" value="1"/>
</dbReference>
<dbReference type="Pfam" id="PF02518">
    <property type="entry name" value="HATPase_c"/>
    <property type="match status" value="1"/>
</dbReference>
<feature type="transmembrane region" description="Helical" evidence="9">
    <location>
        <begin position="12"/>
        <end position="35"/>
    </location>
</feature>
<evidence type="ECO:0000259" key="11">
    <source>
        <dbReference type="Pfam" id="PF07730"/>
    </source>
</evidence>
<evidence type="ECO:0000256" key="4">
    <source>
        <dbReference type="ARBA" id="ARBA00022679"/>
    </source>
</evidence>
<comment type="caution">
    <text evidence="12">The sequence shown here is derived from an EMBL/GenBank/DDBJ whole genome shotgun (WGS) entry which is preliminary data.</text>
</comment>
<feature type="domain" description="Histidine kinase/HSP90-like ATPase" evidence="10">
    <location>
        <begin position="292"/>
        <end position="382"/>
    </location>
</feature>
<evidence type="ECO:0000256" key="2">
    <source>
        <dbReference type="ARBA" id="ARBA00012438"/>
    </source>
</evidence>
<sequence>MNMLDRLAERPGTVANAGFAVMFTGALAVGAHTLAGNGANWMFDLAVGAVVCAAALLRGHSRTRAAAVALVVCGAAELAAWRWHLPGQPGGAAVLALFVLVGSACRVLPVRPAAAIVAGGVVVTAGTMERYLVFIRDGTPCSYAATWSMGLGLCAAVGTGLWLRSLDGRRQAAIETVRRDERLALARELHDAAAHHITGVVIQAQAARIAARRNAPTLEDNLAAIESAGSDALASMRQVIGLLRDDDDAGGLTPGPERLTDLVERFAGRGPAVRLRLPDGPTDPSWPPEVTTTVCRVVQEALTNVTRHASGAHEVTVALAHDRWNITVEITDDAPAAGSHRFPHSGGYGLVGMRERVEALGGTLSAGPGTGTGWSVLATLPAPGRP</sequence>
<dbReference type="GO" id="GO:0000155">
    <property type="term" value="F:phosphorelay sensor kinase activity"/>
    <property type="evidence" value="ECO:0007669"/>
    <property type="project" value="InterPro"/>
</dbReference>
<gene>
    <name evidence="12" type="ORF">FB559_8024</name>
</gene>
<dbReference type="InterPro" id="IPR003594">
    <property type="entry name" value="HATPase_dom"/>
</dbReference>